<evidence type="ECO:0000313" key="2">
    <source>
        <dbReference type="EMBL" id="BBY95673.1"/>
    </source>
</evidence>
<dbReference type="KEGG" id="mgau:MGALJ_53420"/>
<feature type="domain" description="SseB protein N-terminal" evidence="1">
    <location>
        <begin position="109"/>
        <end position="218"/>
    </location>
</feature>
<evidence type="ECO:0000313" key="3">
    <source>
        <dbReference type="Proteomes" id="UP000465785"/>
    </source>
</evidence>
<dbReference type="EMBL" id="AP022601">
    <property type="protein sequence ID" value="BBY95673.1"/>
    <property type="molecule type" value="Genomic_DNA"/>
</dbReference>
<keyword evidence="3" id="KW-1185">Reference proteome</keyword>
<dbReference type="Proteomes" id="UP000465785">
    <property type="component" value="Chromosome"/>
</dbReference>
<dbReference type="InterPro" id="IPR009839">
    <property type="entry name" value="SseB_N"/>
</dbReference>
<sequence>MYGELLFDITGSDAPVDGSFAAGARLQIRGGTGPGGGRALFAFTCQDEIARLYPPDTQTQSMVTPATGALELARQQRDDWLYIDPAGPTCALAAAHIDFALRNPNNQPLKTALAALHAGHTDRRGVLQVLLAEGQMLLAADETSVPGSVTVRSTPSADGSRALVCFTSAPEVVVFNVSDAFFARPTQEVLDMIRTDGYSGLVINPAGPSITFSRDEIESGSGLSG</sequence>
<dbReference type="AlphaFoldDB" id="A0A9W4BEV1"/>
<organism evidence="2 3">
    <name type="scientific">Mycobacterium gallinarum</name>
    <dbReference type="NCBI Taxonomy" id="39689"/>
    <lineage>
        <taxon>Bacteria</taxon>
        <taxon>Bacillati</taxon>
        <taxon>Actinomycetota</taxon>
        <taxon>Actinomycetes</taxon>
        <taxon>Mycobacteriales</taxon>
        <taxon>Mycobacteriaceae</taxon>
        <taxon>Mycobacterium</taxon>
    </lineage>
</organism>
<reference evidence="2 3" key="1">
    <citation type="journal article" date="2019" name="Emerg. Microbes Infect.">
        <title>Comprehensive subspecies identification of 175 nontuberculous mycobacteria species based on 7547 genomic profiles.</title>
        <authorList>
            <person name="Matsumoto Y."/>
            <person name="Kinjo T."/>
            <person name="Motooka D."/>
            <person name="Nabeya D."/>
            <person name="Jung N."/>
            <person name="Uechi K."/>
            <person name="Horii T."/>
            <person name="Iida T."/>
            <person name="Fujita J."/>
            <person name="Nakamura S."/>
        </authorList>
    </citation>
    <scope>NUCLEOTIDE SEQUENCE [LARGE SCALE GENOMIC DNA]</scope>
    <source>
        <strain evidence="2 3">JCM 6399</strain>
    </source>
</reference>
<gene>
    <name evidence="2" type="ORF">MGALJ_53420</name>
</gene>
<name>A0A9W4BEV1_9MYCO</name>
<protein>
    <recommendedName>
        <fullName evidence="1">SseB protein N-terminal domain-containing protein</fullName>
    </recommendedName>
</protein>
<evidence type="ECO:0000259" key="1">
    <source>
        <dbReference type="Pfam" id="PF07179"/>
    </source>
</evidence>
<feature type="domain" description="SseB protein N-terminal" evidence="1">
    <location>
        <begin position="3"/>
        <end position="96"/>
    </location>
</feature>
<dbReference type="Pfam" id="PF07179">
    <property type="entry name" value="SseB"/>
    <property type="match status" value="2"/>
</dbReference>
<accession>A0A9W4BEV1</accession>
<proteinExistence type="predicted"/>